<dbReference type="InterPro" id="IPR011008">
    <property type="entry name" value="Dimeric_a/b-barrel"/>
</dbReference>
<dbReference type="Proteomes" id="UP001597402">
    <property type="component" value="Unassembled WGS sequence"/>
</dbReference>
<evidence type="ECO:0008006" key="3">
    <source>
        <dbReference type="Google" id="ProtNLM"/>
    </source>
</evidence>
<evidence type="ECO:0000313" key="1">
    <source>
        <dbReference type="EMBL" id="MFD2093162.1"/>
    </source>
</evidence>
<proteinExistence type="predicted"/>
<accession>A0ABW4XDC6</accession>
<dbReference type="SUPFAM" id="SSF54909">
    <property type="entry name" value="Dimeric alpha+beta barrel"/>
    <property type="match status" value="1"/>
</dbReference>
<name>A0ABW4XDC6_9ACTN</name>
<gene>
    <name evidence="1" type="ORF">ACFSHS_16470</name>
</gene>
<dbReference type="RefSeq" id="WP_376878427.1">
    <property type="nucleotide sequence ID" value="NZ_JBHUHP010000016.1"/>
</dbReference>
<sequence>MSFVQTIAVRATDEAAMRDLITTWHADQHGTAPGYQGARVLANLQQPGEYLLIVDFSSREEAERNNSRAETAAWADQLKTLIAGEPAYANWRTVADTNA</sequence>
<dbReference type="EMBL" id="JBHUHP010000016">
    <property type="protein sequence ID" value="MFD2093162.1"/>
    <property type="molecule type" value="Genomic_DNA"/>
</dbReference>
<evidence type="ECO:0000313" key="2">
    <source>
        <dbReference type="Proteomes" id="UP001597402"/>
    </source>
</evidence>
<protein>
    <recommendedName>
        <fullName evidence="3">ABM domain-containing protein</fullName>
    </recommendedName>
</protein>
<comment type="caution">
    <text evidence="1">The sequence shown here is derived from an EMBL/GenBank/DDBJ whole genome shotgun (WGS) entry which is preliminary data.</text>
</comment>
<keyword evidence="2" id="KW-1185">Reference proteome</keyword>
<organism evidence="1 2">
    <name type="scientific">Blastococcus deserti</name>
    <dbReference type="NCBI Taxonomy" id="2259033"/>
    <lineage>
        <taxon>Bacteria</taxon>
        <taxon>Bacillati</taxon>
        <taxon>Actinomycetota</taxon>
        <taxon>Actinomycetes</taxon>
        <taxon>Geodermatophilales</taxon>
        <taxon>Geodermatophilaceae</taxon>
        <taxon>Blastococcus</taxon>
    </lineage>
</organism>
<reference evidence="2" key="1">
    <citation type="journal article" date="2019" name="Int. J. Syst. Evol. Microbiol.">
        <title>The Global Catalogue of Microorganisms (GCM) 10K type strain sequencing project: providing services to taxonomists for standard genome sequencing and annotation.</title>
        <authorList>
            <consortium name="The Broad Institute Genomics Platform"/>
            <consortium name="The Broad Institute Genome Sequencing Center for Infectious Disease"/>
            <person name="Wu L."/>
            <person name="Ma J."/>
        </authorList>
    </citation>
    <scope>NUCLEOTIDE SEQUENCE [LARGE SCALE GENOMIC DNA]</scope>
    <source>
        <strain evidence="2">JCM 3338</strain>
    </source>
</reference>
<dbReference type="Gene3D" id="3.30.70.100">
    <property type="match status" value="1"/>
</dbReference>